<dbReference type="EMBL" id="FMZX01000064">
    <property type="protein sequence ID" value="SDE59707.1"/>
    <property type="molecule type" value="Genomic_DNA"/>
</dbReference>
<dbReference type="RefSeq" id="WP_090665428.1">
    <property type="nucleotide sequence ID" value="NZ_FMZX01000064.1"/>
</dbReference>
<keyword evidence="2" id="KW-0812">Transmembrane</keyword>
<keyword evidence="4" id="KW-1185">Reference proteome</keyword>
<name>A0A1G7E7Q2_9PROT</name>
<keyword evidence="2" id="KW-1133">Transmembrane helix</keyword>
<dbReference type="STRING" id="938405.SAMN02927895_05323"/>
<accession>A0A1G7E7Q2</accession>
<evidence type="ECO:0000256" key="2">
    <source>
        <dbReference type="SAM" id="Phobius"/>
    </source>
</evidence>
<gene>
    <name evidence="3" type="ORF">SAMN04487779_10646</name>
</gene>
<protein>
    <recommendedName>
        <fullName evidence="5">Haemolysin XhlA</fullName>
    </recommendedName>
</protein>
<keyword evidence="2" id="KW-0472">Membrane</keyword>
<evidence type="ECO:0000256" key="1">
    <source>
        <dbReference type="SAM" id="MobiDB-lite"/>
    </source>
</evidence>
<reference evidence="3 4" key="1">
    <citation type="submission" date="2016-10" db="EMBL/GenBank/DDBJ databases">
        <authorList>
            <person name="de Groot N.N."/>
        </authorList>
    </citation>
    <scope>NUCLEOTIDE SEQUENCE [LARGE SCALE GENOMIC DNA]</scope>
    <source>
        <strain evidence="3 4">CPCC 100156</strain>
    </source>
</reference>
<proteinExistence type="predicted"/>
<organism evidence="3 4">
    <name type="scientific">Belnapia rosea</name>
    <dbReference type="NCBI Taxonomy" id="938405"/>
    <lineage>
        <taxon>Bacteria</taxon>
        <taxon>Pseudomonadati</taxon>
        <taxon>Pseudomonadota</taxon>
        <taxon>Alphaproteobacteria</taxon>
        <taxon>Acetobacterales</taxon>
        <taxon>Roseomonadaceae</taxon>
        <taxon>Belnapia</taxon>
    </lineage>
</organism>
<feature type="region of interest" description="Disordered" evidence="1">
    <location>
        <begin position="1"/>
        <end position="25"/>
    </location>
</feature>
<sequence>MALFPDPLPPAARPEPEQTAAPLPPEIRQVLDRIDSRLRAVEMRLIGMEQNVGDLRVQVGEVQDQVSRVPTAWQLLISVGIIIGVSMGLVFVVILAAGHVLGKG</sequence>
<dbReference type="AlphaFoldDB" id="A0A1G7E7Q2"/>
<feature type="transmembrane region" description="Helical" evidence="2">
    <location>
        <begin position="75"/>
        <end position="101"/>
    </location>
</feature>
<evidence type="ECO:0008006" key="5">
    <source>
        <dbReference type="Google" id="ProtNLM"/>
    </source>
</evidence>
<evidence type="ECO:0000313" key="4">
    <source>
        <dbReference type="Proteomes" id="UP000198925"/>
    </source>
</evidence>
<evidence type="ECO:0000313" key="3">
    <source>
        <dbReference type="EMBL" id="SDE59707.1"/>
    </source>
</evidence>
<dbReference type="Proteomes" id="UP000198925">
    <property type="component" value="Unassembled WGS sequence"/>
</dbReference>
<feature type="compositionally biased region" description="Pro residues" evidence="1">
    <location>
        <begin position="1"/>
        <end position="13"/>
    </location>
</feature>